<evidence type="ECO:0000313" key="2">
    <source>
        <dbReference type="Proteomes" id="UP001286313"/>
    </source>
</evidence>
<proteinExistence type="predicted"/>
<keyword evidence="2" id="KW-1185">Reference proteome</keyword>
<gene>
    <name evidence="1" type="ORF">Pcinc_009778</name>
</gene>
<name>A0AAE1KY33_PETCI</name>
<evidence type="ECO:0000313" key="1">
    <source>
        <dbReference type="EMBL" id="KAK3886045.1"/>
    </source>
</evidence>
<accession>A0AAE1KY33</accession>
<dbReference type="AlphaFoldDB" id="A0AAE1KY33"/>
<sequence length="84" mass="9316">MQLTVDKLGSLHEPFHGRVDKHSFLALHPSDSSALAAQMEVRSGVAEYGVPSQGIARMLETLENFKTFAIQPQRIGLWRIIAVD</sequence>
<dbReference type="EMBL" id="JAWQEG010000737">
    <property type="protein sequence ID" value="KAK3886045.1"/>
    <property type="molecule type" value="Genomic_DNA"/>
</dbReference>
<reference evidence="1" key="1">
    <citation type="submission" date="2023-10" db="EMBL/GenBank/DDBJ databases">
        <title>Genome assemblies of two species of porcelain crab, Petrolisthes cinctipes and Petrolisthes manimaculis (Anomura: Porcellanidae).</title>
        <authorList>
            <person name="Angst P."/>
        </authorList>
    </citation>
    <scope>NUCLEOTIDE SEQUENCE</scope>
    <source>
        <strain evidence="1">PB745_01</strain>
        <tissue evidence="1">Gill</tissue>
    </source>
</reference>
<dbReference type="Proteomes" id="UP001286313">
    <property type="component" value="Unassembled WGS sequence"/>
</dbReference>
<protein>
    <submittedName>
        <fullName evidence="1">Uncharacterized protein</fullName>
    </submittedName>
</protein>
<comment type="caution">
    <text evidence="1">The sequence shown here is derived from an EMBL/GenBank/DDBJ whole genome shotgun (WGS) entry which is preliminary data.</text>
</comment>
<organism evidence="1 2">
    <name type="scientific">Petrolisthes cinctipes</name>
    <name type="common">Flat porcelain crab</name>
    <dbReference type="NCBI Taxonomy" id="88211"/>
    <lineage>
        <taxon>Eukaryota</taxon>
        <taxon>Metazoa</taxon>
        <taxon>Ecdysozoa</taxon>
        <taxon>Arthropoda</taxon>
        <taxon>Crustacea</taxon>
        <taxon>Multicrustacea</taxon>
        <taxon>Malacostraca</taxon>
        <taxon>Eumalacostraca</taxon>
        <taxon>Eucarida</taxon>
        <taxon>Decapoda</taxon>
        <taxon>Pleocyemata</taxon>
        <taxon>Anomura</taxon>
        <taxon>Galatheoidea</taxon>
        <taxon>Porcellanidae</taxon>
        <taxon>Petrolisthes</taxon>
    </lineage>
</organism>